<dbReference type="STRING" id="93625.A0A409VZ22"/>
<name>A0A409VZ22_PSICY</name>
<evidence type="ECO:0000313" key="3">
    <source>
        <dbReference type="Proteomes" id="UP000283269"/>
    </source>
</evidence>
<feature type="region of interest" description="Disordered" evidence="1">
    <location>
        <begin position="391"/>
        <end position="442"/>
    </location>
</feature>
<gene>
    <name evidence="2" type="ORF">CVT25_015153</name>
</gene>
<dbReference type="CDD" id="cd00303">
    <property type="entry name" value="retropepsin_like"/>
    <property type="match status" value="1"/>
</dbReference>
<keyword evidence="3" id="KW-1185">Reference proteome</keyword>
<dbReference type="InterPro" id="IPR021109">
    <property type="entry name" value="Peptidase_aspartic_dom_sf"/>
</dbReference>
<dbReference type="Proteomes" id="UP000283269">
    <property type="component" value="Unassembled WGS sequence"/>
</dbReference>
<dbReference type="SUPFAM" id="SSF50630">
    <property type="entry name" value="Acid proteases"/>
    <property type="match status" value="1"/>
</dbReference>
<dbReference type="Gene3D" id="2.40.70.10">
    <property type="entry name" value="Acid Proteases"/>
    <property type="match status" value="1"/>
</dbReference>
<evidence type="ECO:0000313" key="2">
    <source>
        <dbReference type="EMBL" id="PPQ71499.1"/>
    </source>
</evidence>
<proteinExistence type="predicted"/>
<protein>
    <recommendedName>
        <fullName evidence="4">Peptidase A2 domain-containing protein</fullName>
    </recommendedName>
</protein>
<evidence type="ECO:0008006" key="4">
    <source>
        <dbReference type="Google" id="ProtNLM"/>
    </source>
</evidence>
<reference evidence="2 3" key="1">
    <citation type="journal article" date="2018" name="Evol. Lett.">
        <title>Horizontal gene cluster transfer increased hallucinogenic mushroom diversity.</title>
        <authorList>
            <person name="Reynolds H.T."/>
            <person name="Vijayakumar V."/>
            <person name="Gluck-Thaler E."/>
            <person name="Korotkin H.B."/>
            <person name="Matheny P.B."/>
            <person name="Slot J.C."/>
        </authorList>
    </citation>
    <scope>NUCLEOTIDE SEQUENCE [LARGE SCALE GENOMIC DNA]</scope>
    <source>
        <strain evidence="2 3">2631</strain>
    </source>
</reference>
<dbReference type="OrthoDB" id="5596707at2759"/>
<comment type="caution">
    <text evidence="2">The sequence shown here is derived from an EMBL/GenBank/DDBJ whole genome shotgun (WGS) entry which is preliminary data.</text>
</comment>
<organism evidence="2 3">
    <name type="scientific">Psilocybe cyanescens</name>
    <dbReference type="NCBI Taxonomy" id="93625"/>
    <lineage>
        <taxon>Eukaryota</taxon>
        <taxon>Fungi</taxon>
        <taxon>Dikarya</taxon>
        <taxon>Basidiomycota</taxon>
        <taxon>Agaricomycotina</taxon>
        <taxon>Agaricomycetes</taxon>
        <taxon>Agaricomycetidae</taxon>
        <taxon>Agaricales</taxon>
        <taxon>Agaricineae</taxon>
        <taxon>Strophariaceae</taxon>
        <taxon>Psilocybe</taxon>
    </lineage>
</organism>
<dbReference type="InParanoid" id="A0A409VZ22"/>
<feature type="compositionally biased region" description="Low complexity" evidence="1">
    <location>
        <begin position="419"/>
        <end position="431"/>
    </location>
</feature>
<dbReference type="AlphaFoldDB" id="A0A409VZ22"/>
<accession>A0A409VZ22</accession>
<sequence>MSTMPGRNHHSAPKFDRAPASLVRFLDEVHRLATNCTLTEQETIDHALAYAPTEDYDLWALQPAAAGGNWAAFKAAMIGLYPGASGDRKYSVNDLQNLIEEQASVPMKTQNQFGEYYRAFLKISMFLKAKDRLTDREISNMFFQGFPLEFRREVREQLRLQNPQHHPDDPWTLDDISEAAIFVLSRHPSAGGFSAAPPKNVTPPDKQAIVKQEVFDVSSLGKAFNNVNLVEAVAILMQKMNQGGGPATPTANTQQTGQNYIPRNNDCTFCSEPTHYMNNCASLMDYLKKGWCKREPPSYQVSLPDGSRISGRTALGRNLKEKIDNWRQLNPTTPGVQSVSANVVEIQDTGSASRIEEIYDDAPEDVRPTATQREKEELEMLETLALSTQKKIEESRKRMGTSAAAGPTTRSKGKQADMTGRNTTTTQASTTPVPEPAAGASTGAQYRYMTPIEDPKIVDAVVKRGLSSTVTLTTQELLAIAPEVRKQIKEMIQTKRLTSSGSAFNMITASAEASPASKHHSQGRTLPDRNDGLVVAKHVEDLRAIEVLLEGKFTVEALMDDGCQIVALRRNLWERLGLPIRSDHQMQMVSANATTSRTVGLLHDLKIVIGGYEFYLQVQVVEEAPYEMLLGRPFLTLTQASVQHFTNGDSHVTLVDPNTCAVITVPTKARKAKDAAANSVLTGF</sequence>
<dbReference type="EMBL" id="NHYD01003861">
    <property type="protein sequence ID" value="PPQ71499.1"/>
    <property type="molecule type" value="Genomic_DNA"/>
</dbReference>
<evidence type="ECO:0000256" key="1">
    <source>
        <dbReference type="SAM" id="MobiDB-lite"/>
    </source>
</evidence>
<dbReference type="Pfam" id="PF13975">
    <property type="entry name" value="gag-asp_proteas"/>
    <property type="match status" value="1"/>
</dbReference>